<dbReference type="PROSITE" id="PS51892">
    <property type="entry name" value="SUBTILASE"/>
    <property type="match status" value="1"/>
</dbReference>
<dbReference type="Pfam" id="PF00082">
    <property type="entry name" value="Peptidase_S8"/>
    <property type="match status" value="1"/>
</dbReference>
<evidence type="ECO:0000256" key="5">
    <source>
        <dbReference type="PROSITE-ProRule" id="PRU01240"/>
    </source>
</evidence>
<keyword evidence="2" id="KW-0645">Protease</keyword>
<dbReference type="PANTHER" id="PTHR43806">
    <property type="entry name" value="PEPTIDASE S8"/>
    <property type="match status" value="1"/>
</dbReference>
<keyword evidence="3" id="KW-0378">Hydrolase</keyword>
<comment type="similarity">
    <text evidence="1 5">Belongs to the peptidase S8 family.</text>
</comment>
<dbReference type="Gene3D" id="3.40.50.200">
    <property type="entry name" value="Peptidase S8/S53 domain"/>
    <property type="match status" value="1"/>
</dbReference>
<dbReference type="InterPro" id="IPR023828">
    <property type="entry name" value="Peptidase_S8_Ser-AS"/>
</dbReference>
<sequence length="238" mass="25820">MSVYEKCLFSLLQVSYTSWFLDAFNYAIATNMDVLNLSIGGPDYLDLPFVEKTELCHGDLIHKDYILPPSQFMWNFSDFEIQTSISLTVWELTANNMIMVSAIGNDGPLYGTLTNPADQSDVIGVGAIDYSDHVASFSSRSMSTWEIPHGYGRVKPDLVAYGHEIMGSKISTGCKRLSGTSVASPVVAGIACLLVSIIPENKQKGILNPASIKQALVEGATKLSGPNLYEQGAGRVNL</sequence>
<keyword evidence="4" id="KW-0720">Serine protease</keyword>
<evidence type="ECO:0000313" key="7">
    <source>
        <dbReference type="EMBL" id="WMV52055.1"/>
    </source>
</evidence>
<gene>
    <name evidence="7" type="ORF">MTR67_045440</name>
</gene>
<dbReference type="InterPro" id="IPR000209">
    <property type="entry name" value="Peptidase_S8/S53_dom"/>
</dbReference>
<keyword evidence="8" id="KW-1185">Reference proteome</keyword>
<evidence type="ECO:0000313" key="8">
    <source>
        <dbReference type="Proteomes" id="UP001234989"/>
    </source>
</evidence>
<evidence type="ECO:0000256" key="1">
    <source>
        <dbReference type="ARBA" id="ARBA00011073"/>
    </source>
</evidence>
<evidence type="ECO:0000256" key="3">
    <source>
        <dbReference type="ARBA" id="ARBA00022801"/>
    </source>
</evidence>
<comment type="caution">
    <text evidence="5">Lacks conserved residue(s) required for the propagation of feature annotation.</text>
</comment>
<reference evidence="7" key="1">
    <citation type="submission" date="2023-08" db="EMBL/GenBank/DDBJ databases">
        <title>A de novo genome assembly of Solanum verrucosum Schlechtendal, a Mexican diploid species geographically isolated from the other diploid A-genome species in potato relatives.</title>
        <authorList>
            <person name="Hosaka K."/>
        </authorList>
    </citation>
    <scope>NUCLEOTIDE SEQUENCE</scope>
    <source>
        <tissue evidence="7">Young leaves</tissue>
    </source>
</reference>
<dbReference type="GO" id="GO:0005794">
    <property type="term" value="C:Golgi apparatus"/>
    <property type="evidence" value="ECO:0007669"/>
    <property type="project" value="TreeGrafter"/>
</dbReference>
<dbReference type="AlphaFoldDB" id="A0AAF0ZWN0"/>
<dbReference type="Proteomes" id="UP001234989">
    <property type="component" value="Chromosome 10"/>
</dbReference>
<proteinExistence type="inferred from homology"/>
<dbReference type="InterPro" id="IPR050131">
    <property type="entry name" value="Peptidase_S8_subtilisin-like"/>
</dbReference>
<dbReference type="GO" id="GO:0006508">
    <property type="term" value="P:proteolysis"/>
    <property type="evidence" value="ECO:0007669"/>
    <property type="project" value="UniProtKB-KW"/>
</dbReference>
<dbReference type="InterPro" id="IPR036852">
    <property type="entry name" value="Peptidase_S8/S53_dom_sf"/>
</dbReference>
<name>A0AAF0ZWN0_SOLVR</name>
<dbReference type="PANTHER" id="PTHR43806:SF7">
    <property type="entry name" value="MEMBRANE-BOUND TRANSCRIPTION FACTOR SITE-1 PROTEASE"/>
    <property type="match status" value="1"/>
</dbReference>
<dbReference type="EMBL" id="CP133621">
    <property type="protein sequence ID" value="WMV52055.1"/>
    <property type="molecule type" value="Genomic_DNA"/>
</dbReference>
<organism evidence="7 8">
    <name type="scientific">Solanum verrucosum</name>
    <dbReference type="NCBI Taxonomy" id="315347"/>
    <lineage>
        <taxon>Eukaryota</taxon>
        <taxon>Viridiplantae</taxon>
        <taxon>Streptophyta</taxon>
        <taxon>Embryophyta</taxon>
        <taxon>Tracheophyta</taxon>
        <taxon>Spermatophyta</taxon>
        <taxon>Magnoliopsida</taxon>
        <taxon>eudicotyledons</taxon>
        <taxon>Gunneridae</taxon>
        <taxon>Pentapetalae</taxon>
        <taxon>asterids</taxon>
        <taxon>lamiids</taxon>
        <taxon>Solanales</taxon>
        <taxon>Solanaceae</taxon>
        <taxon>Solanoideae</taxon>
        <taxon>Solaneae</taxon>
        <taxon>Solanum</taxon>
    </lineage>
</organism>
<evidence type="ECO:0000256" key="4">
    <source>
        <dbReference type="ARBA" id="ARBA00022825"/>
    </source>
</evidence>
<feature type="domain" description="Peptidase S8/S53" evidence="6">
    <location>
        <begin position="15"/>
        <end position="232"/>
    </location>
</feature>
<dbReference type="GO" id="GO:0004252">
    <property type="term" value="F:serine-type endopeptidase activity"/>
    <property type="evidence" value="ECO:0007669"/>
    <property type="project" value="InterPro"/>
</dbReference>
<accession>A0AAF0ZWN0</accession>
<evidence type="ECO:0000259" key="6">
    <source>
        <dbReference type="Pfam" id="PF00082"/>
    </source>
</evidence>
<protein>
    <recommendedName>
        <fullName evidence="6">Peptidase S8/S53 domain-containing protein</fullName>
    </recommendedName>
</protein>
<dbReference type="SUPFAM" id="SSF52743">
    <property type="entry name" value="Subtilisin-like"/>
    <property type="match status" value="1"/>
</dbReference>
<evidence type="ECO:0000256" key="2">
    <source>
        <dbReference type="ARBA" id="ARBA00022670"/>
    </source>
</evidence>
<dbReference type="PROSITE" id="PS00138">
    <property type="entry name" value="SUBTILASE_SER"/>
    <property type="match status" value="1"/>
</dbReference>